<evidence type="ECO:0000256" key="7">
    <source>
        <dbReference type="ARBA" id="ARBA00065810"/>
    </source>
</evidence>
<evidence type="ECO:0000256" key="6">
    <source>
        <dbReference type="ARBA" id="ARBA00059875"/>
    </source>
</evidence>
<feature type="domain" description="Lipoyl-binding" evidence="10">
    <location>
        <begin position="24"/>
        <end position="100"/>
    </location>
</feature>
<comment type="similarity">
    <text evidence="2">Belongs to the 2-oxoacid dehydrogenase family.</text>
</comment>
<name>A0AAX4HCS0_9ASCO</name>
<dbReference type="Gene3D" id="4.10.320.10">
    <property type="entry name" value="E3-binding domain"/>
    <property type="match status" value="1"/>
</dbReference>
<dbReference type="FunFam" id="2.40.50.100:FF:000010">
    <property type="entry name" value="Acetyltransferase component of pyruvate dehydrogenase complex"/>
    <property type="match status" value="1"/>
</dbReference>
<dbReference type="KEGG" id="asau:88174623"/>
<reference evidence="12 13" key="1">
    <citation type="submission" date="2023-10" db="EMBL/GenBank/DDBJ databases">
        <title>Draft Genome Sequence of Candida saopaulonensis from a very Premature Infant with Sepsis.</title>
        <authorList>
            <person name="Ning Y."/>
            <person name="Dai R."/>
            <person name="Xiao M."/>
            <person name="Xu Y."/>
            <person name="Yan Q."/>
            <person name="Zhang L."/>
        </authorList>
    </citation>
    <scope>NUCLEOTIDE SEQUENCE [LARGE SCALE GENOMIC DNA]</scope>
    <source>
        <strain evidence="12 13">19XY460</strain>
    </source>
</reference>
<dbReference type="GO" id="GO:0045254">
    <property type="term" value="C:pyruvate dehydrogenase complex"/>
    <property type="evidence" value="ECO:0007669"/>
    <property type="project" value="InterPro"/>
</dbReference>
<evidence type="ECO:0000256" key="2">
    <source>
        <dbReference type="ARBA" id="ARBA00007317"/>
    </source>
</evidence>
<dbReference type="Gene3D" id="2.40.50.100">
    <property type="match status" value="1"/>
</dbReference>
<dbReference type="PROSITE" id="PS00189">
    <property type="entry name" value="LIPOYL"/>
    <property type="match status" value="1"/>
</dbReference>
<dbReference type="GO" id="GO:0005759">
    <property type="term" value="C:mitochondrial matrix"/>
    <property type="evidence" value="ECO:0007669"/>
    <property type="project" value="UniProtKB-SubCell"/>
</dbReference>
<evidence type="ECO:0000259" key="10">
    <source>
        <dbReference type="PROSITE" id="PS50968"/>
    </source>
</evidence>
<evidence type="ECO:0000256" key="9">
    <source>
        <dbReference type="SAM" id="MobiDB-lite"/>
    </source>
</evidence>
<evidence type="ECO:0000256" key="5">
    <source>
        <dbReference type="ARBA" id="ARBA00023128"/>
    </source>
</evidence>
<proteinExistence type="inferred from homology"/>
<dbReference type="Pfam" id="PF02817">
    <property type="entry name" value="E3_binding"/>
    <property type="match status" value="1"/>
</dbReference>
<dbReference type="PROSITE" id="PS51826">
    <property type="entry name" value="PSBD"/>
    <property type="match status" value="1"/>
</dbReference>
<keyword evidence="13" id="KW-1185">Reference proteome</keyword>
<dbReference type="InterPro" id="IPR004167">
    <property type="entry name" value="PSBD"/>
</dbReference>
<evidence type="ECO:0000256" key="8">
    <source>
        <dbReference type="ARBA" id="ARBA00083110"/>
    </source>
</evidence>
<evidence type="ECO:0000256" key="1">
    <source>
        <dbReference type="ARBA" id="ARBA00004305"/>
    </source>
</evidence>
<feature type="compositionally biased region" description="Basic and acidic residues" evidence="9">
    <location>
        <begin position="107"/>
        <end position="148"/>
    </location>
</feature>
<evidence type="ECO:0000259" key="11">
    <source>
        <dbReference type="PROSITE" id="PS51826"/>
    </source>
</evidence>
<gene>
    <name evidence="12" type="ORF">PUMCH_003560</name>
</gene>
<accession>A0AAX4HCS0</accession>
<dbReference type="CDD" id="cd06849">
    <property type="entry name" value="lipoyl_domain"/>
    <property type="match status" value="1"/>
</dbReference>
<dbReference type="GO" id="GO:0004742">
    <property type="term" value="F:dihydrolipoyllysine-residue acetyltransferase activity"/>
    <property type="evidence" value="ECO:0007669"/>
    <property type="project" value="TreeGrafter"/>
</dbReference>
<dbReference type="InterPro" id="IPR045257">
    <property type="entry name" value="E2/Pdx1"/>
</dbReference>
<dbReference type="PANTHER" id="PTHR23151">
    <property type="entry name" value="DIHYDROLIPOAMIDE ACETYL/SUCCINYL-TRANSFERASE-RELATED"/>
    <property type="match status" value="1"/>
</dbReference>
<organism evidence="12 13">
    <name type="scientific">Australozyma saopauloensis</name>
    <dbReference type="NCBI Taxonomy" id="291208"/>
    <lineage>
        <taxon>Eukaryota</taxon>
        <taxon>Fungi</taxon>
        <taxon>Dikarya</taxon>
        <taxon>Ascomycota</taxon>
        <taxon>Saccharomycotina</taxon>
        <taxon>Pichiomycetes</taxon>
        <taxon>Metschnikowiaceae</taxon>
        <taxon>Australozyma</taxon>
    </lineage>
</organism>
<dbReference type="RefSeq" id="XP_062878592.1">
    <property type="nucleotide sequence ID" value="XM_063022522.1"/>
</dbReference>
<dbReference type="Proteomes" id="UP001338582">
    <property type="component" value="Chromosome 4"/>
</dbReference>
<dbReference type="PANTHER" id="PTHR23151:SF82">
    <property type="entry name" value="PYRUVATE DEHYDROGENASE COMPLEX PROTEIN X COMPONENT, MITOCHONDRIAL"/>
    <property type="match status" value="1"/>
</dbReference>
<evidence type="ECO:0000256" key="3">
    <source>
        <dbReference type="ARBA" id="ARBA00022823"/>
    </source>
</evidence>
<sequence length="410" mass="44754">MLRVVLRSAANARRFSVWQPLANAQVFKMPAMSPTMTEGGIVAWKLKAGDEFASGDVLLEVETDKATIDVEALDDGIMWEILEQDGASGISVGKPIALLAEPGDDLSSLKRPDLETAEAPKEEPKKEEPKKEQPKKEEPKKEQPKKLDASASKDLVTKANPDKVLTPAVQFLLHSNHISDEDAYAKIPASGPQGRILKGDVLAYLGRIETAAISKVASYIKSKEHLDLSNIKIAPPKAAEPAKTEAPAKEVAKPTHIVSMELVLDSEEEICQQSFKHAFSLALEEAKRDAYAARFPNYALSPTSNGLFAEDIFDDLLVSPVTKDRLQVLKVDFKFSGANKPSAATAADIFDELLGAAPKAVVPSTPKSSQVSVVVDVKYDSKLADSKQFLERFQDGLREVFPWKQVVIRE</sequence>
<dbReference type="SUPFAM" id="SSF51230">
    <property type="entry name" value="Single hybrid motif"/>
    <property type="match status" value="1"/>
</dbReference>
<dbReference type="GeneID" id="88174623"/>
<comment type="function">
    <text evidence="6">Required for anchoring dihydrolipoamide dehydrogenase (E3) to the dihydrolipoamide transacetylase (E2) core of the pyruvate dehydrogenase complexes of eukaryotes. This specific binding is essential for a functional PDH complex.</text>
</comment>
<dbReference type="FunFam" id="4.10.320.10:FF:000017">
    <property type="entry name" value="Pyruvate dehydrogenase complex protein X component, mitochondrial"/>
    <property type="match status" value="1"/>
</dbReference>
<dbReference type="Pfam" id="PF00364">
    <property type="entry name" value="Biotin_lipoyl"/>
    <property type="match status" value="1"/>
</dbReference>
<evidence type="ECO:0000256" key="4">
    <source>
        <dbReference type="ARBA" id="ARBA00022946"/>
    </source>
</evidence>
<dbReference type="EMBL" id="CP138897">
    <property type="protein sequence ID" value="WPK26211.1"/>
    <property type="molecule type" value="Genomic_DNA"/>
</dbReference>
<dbReference type="SUPFAM" id="SSF47005">
    <property type="entry name" value="Peripheral subunit-binding domain of 2-oxo acid dehydrogenase complex"/>
    <property type="match status" value="1"/>
</dbReference>
<feature type="domain" description="Peripheral subunit-binding (PSBD)" evidence="11">
    <location>
        <begin position="164"/>
        <end position="205"/>
    </location>
</feature>
<comment type="subunit">
    <text evidence="7">Eukaryotic pyruvate dehydrogenase (PDH) complexes are organized as a core consisting of the oligomeric dihydrolipoamide acetyl-transferase (E2), around which are arranged multiple copies of pyruvate dehydrogenase (E1), dihydrolipoamide dehydrogenase (E3) and protein X (E3BP) bound by non-covalent bonds.</text>
</comment>
<comment type="subcellular location">
    <subcellularLocation>
        <location evidence="1">Mitochondrion matrix</location>
    </subcellularLocation>
</comment>
<dbReference type="PROSITE" id="PS50968">
    <property type="entry name" value="BIOTINYL_LIPOYL"/>
    <property type="match status" value="1"/>
</dbReference>
<evidence type="ECO:0000313" key="12">
    <source>
        <dbReference type="EMBL" id="WPK26211.1"/>
    </source>
</evidence>
<keyword evidence="3" id="KW-0450">Lipoyl</keyword>
<dbReference type="GO" id="GO:0006086">
    <property type="term" value="P:pyruvate decarboxylation to acetyl-CoA"/>
    <property type="evidence" value="ECO:0007669"/>
    <property type="project" value="InterPro"/>
</dbReference>
<dbReference type="AlphaFoldDB" id="A0AAX4HCS0"/>
<dbReference type="InterPro" id="IPR011053">
    <property type="entry name" value="Single_hybrid_motif"/>
</dbReference>
<evidence type="ECO:0000313" key="13">
    <source>
        <dbReference type="Proteomes" id="UP001338582"/>
    </source>
</evidence>
<keyword evidence="4" id="KW-0809">Transit peptide</keyword>
<feature type="region of interest" description="Disordered" evidence="9">
    <location>
        <begin position="103"/>
        <end position="154"/>
    </location>
</feature>
<protein>
    <recommendedName>
        <fullName evidence="8">Dihydrolipoamide dehydrogenase-binding protein of pyruvate dehydrogenase complex</fullName>
    </recommendedName>
</protein>
<keyword evidence="5" id="KW-0496">Mitochondrion</keyword>
<dbReference type="InterPro" id="IPR000089">
    <property type="entry name" value="Biotin_lipoyl"/>
</dbReference>
<dbReference type="InterPro" id="IPR036625">
    <property type="entry name" value="E3-bd_dom_sf"/>
</dbReference>
<dbReference type="InterPro" id="IPR003016">
    <property type="entry name" value="2-oxoA_DH_lipoyl-BS"/>
</dbReference>